<gene>
    <name evidence="2" type="ORF">VE01_04740</name>
</gene>
<evidence type="ECO:0000256" key="1">
    <source>
        <dbReference type="SAM" id="MobiDB-lite"/>
    </source>
</evidence>
<evidence type="ECO:0000313" key="2">
    <source>
        <dbReference type="EMBL" id="OBT97167.1"/>
    </source>
</evidence>
<evidence type="ECO:0000313" key="3">
    <source>
        <dbReference type="Proteomes" id="UP000091956"/>
    </source>
</evidence>
<dbReference type="AlphaFoldDB" id="A0A1B8GMV2"/>
<reference evidence="3" key="2">
    <citation type="journal article" date="2018" name="Nat. Commun.">
        <title>Extreme sensitivity to ultraviolet light in the fungal pathogen causing white-nose syndrome of bats.</title>
        <authorList>
            <person name="Palmer J.M."/>
            <person name="Drees K.P."/>
            <person name="Foster J.T."/>
            <person name="Lindner D.L."/>
        </authorList>
    </citation>
    <scope>NUCLEOTIDE SEQUENCE [LARGE SCALE GENOMIC DNA]</scope>
    <source>
        <strain evidence="3">UAMH 10579</strain>
    </source>
</reference>
<sequence length="1001" mass="111078">MAHSAHIANTPLLNSRYGDRPAARQPSQKLPTGACNYTNLSIGNNAKCGCQRFCDRSEYSAGSINADGELEVEKVGWCMCEHHACFHEVGKPADEVALMPIRSRQTSHGGDSSLPSTYRDPPKAPSISLQRAAPVSFNNGTQAGKQLPTPGVDTETGPPRSDTGTPGPNFIPQDTGLPPIPSQCLLSSNMNLSALVGAPLSFRSAASREELRASTGLIHDWIPHPIQAGSYNESLTDAASPLSGYLENAEFHDKLMTVETEKSGASQTNLGQKPSSQGMDLLVSTNENDERLTSVVAQSEMDVVNSTPNFHQILPYVSDIHKHYAVKPTLKDTLQNHEDRLDHLENATHSCAAPTDAGNCDCDCDLLSHKHEKIECRMDRIEKALSTKRFQELGLAGRGNGSVTSDNSTVMTSTGHAEMYSRIDSRIEALEFRLGDLDNAMPPSATNPWEFEVIFLPYGLDMNRVWSRTGNPTQRNAWSTQDTSSPHMLMGALSQRFFSKAATENSWEHILEKSQPTSTVFSARACGIESVVDKRLRSRGLVRTIHVKGPDAQHVQFAMFEAFEDILQTMSSGISSPSKIPKPLRRYREALGTSWIPLRKLHKDSQLRFLETSEMLTPTLWTASFLAEVSMQQSNIRRLYITNKDGYVQNGSAGWTWQKIRHLPLFNEGSNSAASSDDGFQASSSFKPSQIQIHEPHWHWDERLDGPVVHQTVTTQQLSLAIITAPESDEGQASPTSSTSSSEYSPPLRSRTPASEAFGQPISPLTERNLARPIHGRTTSMPITVPINFRPSPGSQGKRRITSFELQHERVTHSPSPFAPRHSYSFSAKRQRTQSPNRPRDTPRWSAEPPSPYVFEEEREHKRGMTPFAYATPHSNAPYIYNDRRSMSNVPNDWGIDIGNEDSPTDEFETDDNNNEDYMSDTDQAYQHEEEDWEGVNELTADQVKMEEEDDNNIEARAFSDDDEDAVSDTSSTPSEYPSTQPLAKYSGKKGTFEIHVDEEK</sequence>
<feature type="region of interest" description="Disordered" evidence="1">
    <location>
        <begin position="138"/>
        <end position="180"/>
    </location>
</feature>
<organism evidence="2 3">
    <name type="scientific">Pseudogymnoascus verrucosus</name>
    <dbReference type="NCBI Taxonomy" id="342668"/>
    <lineage>
        <taxon>Eukaryota</taxon>
        <taxon>Fungi</taxon>
        <taxon>Dikarya</taxon>
        <taxon>Ascomycota</taxon>
        <taxon>Pezizomycotina</taxon>
        <taxon>Leotiomycetes</taxon>
        <taxon>Thelebolales</taxon>
        <taxon>Thelebolaceae</taxon>
        <taxon>Pseudogymnoascus</taxon>
    </lineage>
</organism>
<feature type="region of interest" description="Disordered" evidence="1">
    <location>
        <begin position="727"/>
        <end position="851"/>
    </location>
</feature>
<feature type="compositionally biased region" description="Polar residues" evidence="1">
    <location>
        <begin position="824"/>
        <end position="837"/>
    </location>
</feature>
<protein>
    <submittedName>
        <fullName evidence="2">Uncharacterized protein</fullName>
    </submittedName>
</protein>
<accession>A0A1B8GMV2</accession>
<dbReference type="OrthoDB" id="5427134at2759"/>
<proteinExistence type="predicted"/>
<dbReference type="STRING" id="342668.A0A1B8GMV2"/>
<dbReference type="Proteomes" id="UP000091956">
    <property type="component" value="Unassembled WGS sequence"/>
</dbReference>
<feature type="compositionally biased region" description="Low complexity" evidence="1">
    <location>
        <begin position="734"/>
        <end position="747"/>
    </location>
</feature>
<feature type="region of interest" description="Disordered" evidence="1">
    <location>
        <begin position="900"/>
        <end position="919"/>
    </location>
</feature>
<name>A0A1B8GMV2_9PEZI</name>
<feature type="region of interest" description="Disordered" evidence="1">
    <location>
        <begin position="104"/>
        <end position="126"/>
    </location>
</feature>
<feature type="region of interest" description="Disordered" evidence="1">
    <location>
        <begin position="947"/>
        <end position="990"/>
    </location>
</feature>
<feature type="compositionally biased region" description="Polar residues" evidence="1">
    <location>
        <begin position="104"/>
        <end position="116"/>
    </location>
</feature>
<keyword evidence="3" id="KW-1185">Reference proteome</keyword>
<feature type="region of interest" description="Disordered" evidence="1">
    <location>
        <begin position="1"/>
        <end position="30"/>
    </location>
</feature>
<feature type="compositionally biased region" description="Polar residues" evidence="1">
    <location>
        <begin position="968"/>
        <end position="982"/>
    </location>
</feature>
<dbReference type="EMBL" id="KV460223">
    <property type="protein sequence ID" value="OBT97167.1"/>
    <property type="molecule type" value="Genomic_DNA"/>
</dbReference>
<reference evidence="2 3" key="1">
    <citation type="submission" date="2016-03" db="EMBL/GenBank/DDBJ databases">
        <title>Comparative genomics of Pseudogymnoascus destructans, the fungus causing white-nose syndrome of bats.</title>
        <authorList>
            <person name="Palmer J.M."/>
            <person name="Drees K.P."/>
            <person name="Foster J.T."/>
            <person name="Lindner D.L."/>
        </authorList>
    </citation>
    <scope>NUCLEOTIDE SEQUENCE [LARGE SCALE GENOMIC DNA]</scope>
    <source>
        <strain evidence="2 3">UAMH 10579</strain>
    </source>
</reference>
<dbReference type="RefSeq" id="XP_018130900.1">
    <property type="nucleotide sequence ID" value="XM_018274208.2"/>
</dbReference>
<dbReference type="GeneID" id="28838126"/>